<dbReference type="GO" id="GO:0005524">
    <property type="term" value="F:ATP binding"/>
    <property type="evidence" value="ECO:0007669"/>
    <property type="project" value="UniProtKB-KW"/>
</dbReference>
<evidence type="ECO:0000256" key="4">
    <source>
        <dbReference type="ARBA" id="ARBA00022475"/>
    </source>
</evidence>
<dbReference type="GO" id="GO:0016887">
    <property type="term" value="F:ATP hydrolysis activity"/>
    <property type="evidence" value="ECO:0007669"/>
    <property type="project" value="InterPro"/>
</dbReference>
<dbReference type="InterPro" id="IPR003593">
    <property type="entry name" value="AAA+_ATPase"/>
</dbReference>
<comment type="similarity">
    <text evidence="2">Belongs to the ABC transporter superfamily.</text>
</comment>
<dbReference type="Gene3D" id="3.40.50.300">
    <property type="entry name" value="P-loop containing nucleotide triphosphate hydrolases"/>
    <property type="match status" value="2"/>
</dbReference>
<dbReference type="InterPro" id="IPR050095">
    <property type="entry name" value="ECF_ABC_transporter_ATP-bd"/>
</dbReference>
<keyword evidence="7" id="KW-1278">Translocase</keyword>
<dbReference type="Pfam" id="PF00005">
    <property type="entry name" value="ABC_tran"/>
    <property type="match status" value="2"/>
</dbReference>
<dbReference type="CDD" id="cd03225">
    <property type="entry name" value="ABC_cobalt_CbiO_domain1"/>
    <property type="match status" value="2"/>
</dbReference>
<evidence type="ECO:0000256" key="8">
    <source>
        <dbReference type="ARBA" id="ARBA00023136"/>
    </source>
</evidence>
<organism evidence="10 11">
    <name type="scientific">Formimonas warabiya</name>
    <dbReference type="NCBI Taxonomy" id="1761012"/>
    <lineage>
        <taxon>Bacteria</taxon>
        <taxon>Bacillati</taxon>
        <taxon>Bacillota</taxon>
        <taxon>Clostridia</taxon>
        <taxon>Eubacteriales</taxon>
        <taxon>Peptococcaceae</taxon>
        <taxon>Candidatus Formimonas</taxon>
    </lineage>
</organism>
<dbReference type="InterPro" id="IPR015856">
    <property type="entry name" value="ABC_transpr_CbiO/EcfA_su"/>
</dbReference>
<protein>
    <recommendedName>
        <fullName evidence="9">ABC transporter domain-containing protein</fullName>
    </recommendedName>
</protein>
<dbReference type="PROSITE" id="PS50893">
    <property type="entry name" value="ABC_TRANSPORTER_2"/>
    <property type="match status" value="2"/>
</dbReference>
<feature type="domain" description="ABC transporter" evidence="9">
    <location>
        <begin position="285"/>
        <end position="519"/>
    </location>
</feature>
<dbReference type="NCBIfam" id="NF010167">
    <property type="entry name" value="PRK13648.1"/>
    <property type="match status" value="2"/>
</dbReference>
<dbReference type="AlphaFoldDB" id="A0A3G1KUJ0"/>
<dbReference type="SUPFAM" id="SSF52540">
    <property type="entry name" value="P-loop containing nucleoside triphosphate hydrolases"/>
    <property type="match status" value="2"/>
</dbReference>
<gene>
    <name evidence="10" type="ORF">DCMF_14730</name>
</gene>
<comment type="subcellular location">
    <subcellularLocation>
        <location evidence="1">Cell membrane</location>
        <topology evidence="1">Peripheral membrane protein</topology>
    </subcellularLocation>
</comment>
<dbReference type="SMART" id="SM00382">
    <property type="entry name" value="AAA"/>
    <property type="match status" value="2"/>
</dbReference>
<reference evidence="10 11" key="1">
    <citation type="submission" date="2016-10" db="EMBL/GenBank/DDBJ databases">
        <title>Complete Genome Sequence of Peptococcaceae strain DCMF.</title>
        <authorList>
            <person name="Edwards R.J."/>
            <person name="Holland S.I."/>
            <person name="Deshpande N.P."/>
            <person name="Wong Y.K."/>
            <person name="Ertan H."/>
            <person name="Manefield M."/>
            <person name="Russell T.L."/>
            <person name="Lee M.J."/>
        </authorList>
    </citation>
    <scope>NUCLEOTIDE SEQUENCE [LARGE SCALE GENOMIC DNA]</scope>
    <source>
        <strain evidence="10 11">DCMF</strain>
    </source>
</reference>
<evidence type="ECO:0000313" key="11">
    <source>
        <dbReference type="Proteomes" id="UP000323521"/>
    </source>
</evidence>
<dbReference type="EMBL" id="CP017634">
    <property type="protein sequence ID" value="ATW25855.1"/>
    <property type="molecule type" value="Genomic_DNA"/>
</dbReference>
<dbReference type="GO" id="GO:0042626">
    <property type="term" value="F:ATPase-coupled transmembrane transporter activity"/>
    <property type="evidence" value="ECO:0007669"/>
    <property type="project" value="TreeGrafter"/>
</dbReference>
<dbReference type="GO" id="GO:0043190">
    <property type="term" value="C:ATP-binding cassette (ABC) transporter complex"/>
    <property type="evidence" value="ECO:0007669"/>
    <property type="project" value="TreeGrafter"/>
</dbReference>
<sequence>MLNGLNLQISPGEFILVLGPSGCGKSIFGLCFNGIIPQVMNARCYKGEVLINGKNPFSTPIAQMATEVGLVFQDPDAQLCCMCVEDEIVFGMENLLMPKELIRDRLDNSLNMVNLQEYKDAYTWGLSGGQKQRLAIASVLAMEPKVLVLDEPTSNLDPQGANEVITILKRIREEKENISIIAIDHKVDELISVVDRLIIFDQGNAILDGKPREILKEHGYALRDLGVNLPQMADLFLDLPEEIRSTAKEFPLTIDEVTEVLTPFKNQLEEAENITGMIKCQIPLVKIKDVMAGYPQRKDVLKDVNLEINRGDFLAIIGQNGSGKTTLTKLLIGLQQPYRGTITIHDQNIEKMDIAHLTEKVGYVFQYPDNQLITDTVYDEVAYSLRLRKTPEEKVNEMVNYALDTVGLSKTLMKRHPLTLSMGEKRRLSIATMLTLDQDLLILDEPTMGLDWGVLSSIMNLCAELNKAGKTIIYVTHDMRCVAEWASRVVVIDEGRIWFDGHPGEYFSLQELQNKTLLGKPSICRLSEKISPHQNRVYLSNAELIQALKIPGLRRDVS</sequence>
<keyword evidence="3" id="KW-0813">Transport</keyword>
<dbReference type="InterPro" id="IPR017871">
    <property type="entry name" value="ABC_transporter-like_CS"/>
</dbReference>
<dbReference type="PANTHER" id="PTHR43553">
    <property type="entry name" value="HEAVY METAL TRANSPORTER"/>
    <property type="match status" value="1"/>
</dbReference>
<dbReference type="KEGG" id="fwa:DCMF_14730"/>
<keyword evidence="5" id="KW-0547">Nucleotide-binding</keyword>
<evidence type="ECO:0000259" key="9">
    <source>
        <dbReference type="PROSITE" id="PS50893"/>
    </source>
</evidence>
<dbReference type="Proteomes" id="UP000323521">
    <property type="component" value="Chromosome"/>
</dbReference>
<keyword evidence="8" id="KW-0472">Membrane</keyword>
<dbReference type="PROSITE" id="PS00211">
    <property type="entry name" value="ABC_TRANSPORTER_1"/>
    <property type="match status" value="1"/>
</dbReference>
<keyword evidence="11" id="KW-1185">Reference proteome</keyword>
<accession>A0A3G1KUJ0</accession>
<feature type="domain" description="ABC transporter" evidence="9">
    <location>
        <begin position="1"/>
        <end position="227"/>
    </location>
</feature>
<evidence type="ECO:0000256" key="5">
    <source>
        <dbReference type="ARBA" id="ARBA00022741"/>
    </source>
</evidence>
<evidence type="ECO:0000256" key="1">
    <source>
        <dbReference type="ARBA" id="ARBA00004202"/>
    </source>
</evidence>
<evidence type="ECO:0000256" key="2">
    <source>
        <dbReference type="ARBA" id="ARBA00005417"/>
    </source>
</evidence>
<keyword evidence="6" id="KW-0067">ATP-binding</keyword>
<keyword evidence="4" id="KW-1003">Cell membrane</keyword>
<evidence type="ECO:0000313" key="10">
    <source>
        <dbReference type="EMBL" id="ATW25855.1"/>
    </source>
</evidence>
<dbReference type="FunFam" id="3.40.50.300:FF:000224">
    <property type="entry name" value="Energy-coupling factor transporter ATP-binding protein EcfA"/>
    <property type="match status" value="1"/>
</dbReference>
<evidence type="ECO:0000256" key="6">
    <source>
        <dbReference type="ARBA" id="ARBA00022840"/>
    </source>
</evidence>
<dbReference type="InterPro" id="IPR027417">
    <property type="entry name" value="P-loop_NTPase"/>
</dbReference>
<evidence type="ECO:0000256" key="7">
    <source>
        <dbReference type="ARBA" id="ARBA00022967"/>
    </source>
</evidence>
<proteinExistence type="inferred from homology"/>
<evidence type="ECO:0000256" key="3">
    <source>
        <dbReference type="ARBA" id="ARBA00022448"/>
    </source>
</evidence>
<dbReference type="InterPro" id="IPR003439">
    <property type="entry name" value="ABC_transporter-like_ATP-bd"/>
</dbReference>
<name>A0A3G1KUJ0_FORW1</name>